<evidence type="ECO:0000313" key="2">
    <source>
        <dbReference type="EMBL" id="GMK56036.1"/>
    </source>
</evidence>
<protein>
    <submittedName>
        <fullName evidence="2">Uncharacterized protein</fullName>
    </submittedName>
</protein>
<feature type="compositionally biased region" description="Basic and acidic residues" evidence="1">
    <location>
        <begin position="51"/>
        <end position="62"/>
    </location>
</feature>
<keyword evidence="3" id="KW-1185">Reference proteome</keyword>
<dbReference type="Proteomes" id="UP001222932">
    <property type="component" value="Unassembled WGS sequence"/>
</dbReference>
<reference evidence="2" key="1">
    <citation type="journal article" date="2023" name="BMC Genomics">
        <title>Chromosome-level genome assemblies of Cutaneotrichosporon spp. (Trichosporonales, Basidiomycota) reveal imbalanced evolution between nucleotide sequences and chromosome synteny.</title>
        <authorList>
            <person name="Kobayashi Y."/>
            <person name="Kayamori A."/>
            <person name="Aoki K."/>
            <person name="Shiwa Y."/>
            <person name="Matsutani M."/>
            <person name="Fujita N."/>
            <person name="Sugita T."/>
            <person name="Iwasaki W."/>
            <person name="Tanaka N."/>
            <person name="Takashima M."/>
        </authorList>
    </citation>
    <scope>NUCLEOTIDE SEQUENCE</scope>
    <source>
        <strain evidence="2">HIS016</strain>
    </source>
</reference>
<sequence>MFPQNIFSRGEAHAPHAPERDSPTIADDMADTPTISAPAPAPAAAALARGAEARPETPDYRKTQVVNLSGMSSW</sequence>
<accession>A0AAD3TSC0</accession>
<feature type="compositionally biased region" description="Basic and acidic residues" evidence="1">
    <location>
        <begin position="10"/>
        <end position="22"/>
    </location>
</feature>
<evidence type="ECO:0000256" key="1">
    <source>
        <dbReference type="SAM" id="MobiDB-lite"/>
    </source>
</evidence>
<reference evidence="2" key="2">
    <citation type="submission" date="2023-06" db="EMBL/GenBank/DDBJ databases">
        <authorList>
            <person name="Kobayashi Y."/>
            <person name="Kayamori A."/>
            <person name="Aoki K."/>
            <person name="Shiwa Y."/>
            <person name="Fujita N."/>
            <person name="Sugita T."/>
            <person name="Iwasaki W."/>
            <person name="Tanaka N."/>
            <person name="Takashima M."/>
        </authorList>
    </citation>
    <scope>NUCLEOTIDE SEQUENCE</scope>
    <source>
        <strain evidence="2">HIS016</strain>
    </source>
</reference>
<feature type="region of interest" description="Disordered" evidence="1">
    <location>
        <begin position="1"/>
        <end position="74"/>
    </location>
</feature>
<feature type="compositionally biased region" description="Polar residues" evidence="1">
    <location>
        <begin position="64"/>
        <end position="74"/>
    </location>
</feature>
<organism evidence="2 3">
    <name type="scientific">Cutaneotrichosporon spelunceum</name>
    <dbReference type="NCBI Taxonomy" id="1672016"/>
    <lineage>
        <taxon>Eukaryota</taxon>
        <taxon>Fungi</taxon>
        <taxon>Dikarya</taxon>
        <taxon>Basidiomycota</taxon>
        <taxon>Agaricomycotina</taxon>
        <taxon>Tremellomycetes</taxon>
        <taxon>Trichosporonales</taxon>
        <taxon>Trichosporonaceae</taxon>
        <taxon>Cutaneotrichosporon</taxon>
    </lineage>
</organism>
<dbReference type="EMBL" id="BTCM01000002">
    <property type="protein sequence ID" value="GMK56036.1"/>
    <property type="molecule type" value="Genomic_DNA"/>
</dbReference>
<dbReference type="AlphaFoldDB" id="A0AAD3TSC0"/>
<comment type="caution">
    <text evidence="2">The sequence shown here is derived from an EMBL/GenBank/DDBJ whole genome shotgun (WGS) entry which is preliminary data.</text>
</comment>
<evidence type="ECO:0000313" key="3">
    <source>
        <dbReference type="Proteomes" id="UP001222932"/>
    </source>
</evidence>
<proteinExistence type="predicted"/>
<name>A0AAD3TSC0_9TREE</name>
<gene>
    <name evidence="2" type="ORF">CspeluHIS016_0210920</name>
</gene>